<comment type="caution">
    <text evidence="9">The sequence shown here is derived from an EMBL/GenBank/DDBJ whole genome shotgun (WGS) entry which is preliminary data.</text>
</comment>
<evidence type="ECO:0000259" key="8">
    <source>
        <dbReference type="Pfam" id="PF04239"/>
    </source>
</evidence>
<dbReference type="EMBL" id="JBHTHZ010000013">
    <property type="protein sequence ID" value="MFD0794662.1"/>
    <property type="molecule type" value="Genomic_DNA"/>
</dbReference>
<keyword evidence="3" id="KW-1003">Cell membrane</keyword>
<dbReference type="PANTHER" id="PTHR34582:SF6">
    <property type="entry name" value="UPF0702 TRANSMEMBRANE PROTEIN YCAP"/>
    <property type="match status" value="1"/>
</dbReference>
<dbReference type="InterPro" id="IPR007353">
    <property type="entry name" value="DUF421"/>
</dbReference>
<keyword evidence="5 7" id="KW-1133">Transmembrane helix</keyword>
<proteinExistence type="inferred from homology"/>
<evidence type="ECO:0000256" key="5">
    <source>
        <dbReference type="ARBA" id="ARBA00022989"/>
    </source>
</evidence>
<comment type="similarity">
    <text evidence="2">Belongs to the UPF0702 family.</text>
</comment>
<keyword evidence="4 7" id="KW-0812">Transmembrane</keyword>
<accession>A0ABW3AUD5</accession>
<evidence type="ECO:0000256" key="1">
    <source>
        <dbReference type="ARBA" id="ARBA00004651"/>
    </source>
</evidence>
<evidence type="ECO:0000256" key="3">
    <source>
        <dbReference type="ARBA" id="ARBA00022475"/>
    </source>
</evidence>
<dbReference type="Proteomes" id="UP001597010">
    <property type="component" value="Unassembled WGS sequence"/>
</dbReference>
<evidence type="ECO:0000256" key="6">
    <source>
        <dbReference type="ARBA" id="ARBA00023136"/>
    </source>
</evidence>
<feature type="transmembrane region" description="Helical" evidence="7">
    <location>
        <begin position="13"/>
        <end position="34"/>
    </location>
</feature>
<feature type="transmembrane region" description="Helical" evidence="7">
    <location>
        <begin position="46"/>
        <end position="65"/>
    </location>
</feature>
<keyword evidence="10" id="KW-1185">Reference proteome</keyword>
<comment type="subcellular location">
    <subcellularLocation>
        <location evidence="1">Cell membrane</location>
        <topology evidence="1">Multi-pass membrane protein</topology>
    </subcellularLocation>
</comment>
<evidence type="ECO:0000256" key="2">
    <source>
        <dbReference type="ARBA" id="ARBA00006448"/>
    </source>
</evidence>
<protein>
    <submittedName>
        <fullName evidence="9">DUF421 domain-containing protein</fullName>
    </submittedName>
</protein>
<name>A0ABW3AUD5_9SPHI</name>
<evidence type="ECO:0000313" key="10">
    <source>
        <dbReference type="Proteomes" id="UP001597010"/>
    </source>
</evidence>
<keyword evidence="6 7" id="KW-0472">Membrane</keyword>
<gene>
    <name evidence="9" type="ORF">ACFQZX_13630</name>
</gene>
<dbReference type="Pfam" id="PF04239">
    <property type="entry name" value="DUF421"/>
    <property type="match status" value="1"/>
</dbReference>
<sequence length="226" mass="25689">MSWSEVFVKDLDFHFAIEIIVRTLIMFALILIILRLTGKKGVRQLSIFEVAIIIGFGSAAGDPMFTKDIAIVPSVIVLVTILVLYRLVTWIATKSERFESVLEGEPMYIIEEGRFVLIDKAELTFAKDEFLSEMRQQSIEHLGQVRIAVLETTGNVSFYYYSDEEVKPGMPVLPKPYNLKSKTIGVEGDYACTYCGDVKYINSQTHKCERCGREEWVKAIVTKRLS</sequence>
<evidence type="ECO:0000256" key="7">
    <source>
        <dbReference type="SAM" id="Phobius"/>
    </source>
</evidence>
<dbReference type="PANTHER" id="PTHR34582">
    <property type="entry name" value="UPF0702 TRANSMEMBRANE PROTEIN YCAP"/>
    <property type="match status" value="1"/>
</dbReference>
<feature type="domain" description="YetF C-terminal" evidence="8">
    <location>
        <begin position="94"/>
        <end position="172"/>
    </location>
</feature>
<dbReference type="RefSeq" id="WP_377116229.1">
    <property type="nucleotide sequence ID" value="NZ_JBHTHZ010000013.1"/>
</dbReference>
<dbReference type="InterPro" id="IPR023090">
    <property type="entry name" value="UPF0702_alpha/beta_dom_sf"/>
</dbReference>
<feature type="transmembrane region" description="Helical" evidence="7">
    <location>
        <begin position="71"/>
        <end position="88"/>
    </location>
</feature>
<evidence type="ECO:0000256" key="4">
    <source>
        <dbReference type="ARBA" id="ARBA00022692"/>
    </source>
</evidence>
<evidence type="ECO:0000313" key="9">
    <source>
        <dbReference type="EMBL" id="MFD0794662.1"/>
    </source>
</evidence>
<reference evidence="10" key="1">
    <citation type="journal article" date="2019" name="Int. J. Syst. Evol. Microbiol.">
        <title>The Global Catalogue of Microorganisms (GCM) 10K type strain sequencing project: providing services to taxonomists for standard genome sequencing and annotation.</title>
        <authorList>
            <consortium name="The Broad Institute Genomics Platform"/>
            <consortium name="The Broad Institute Genome Sequencing Center for Infectious Disease"/>
            <person name="Wu L."/>
            <person name="Ma J."/>
        </authorList>
    </citation>
    <scope>NUCLEOTIDE SEQUENCE [LARGE SCALE GENOMIC DNA]</scope>
    <source>
        <strain evidence="10">CCUG 61484</strain>
    </source>
</reference>
<organism evidence="9 10">
    <name type="scientific">Mucilaginibacter litoreus</name>
    <dbReference type="NCBI Taxonomy" id="1048221"/>
    <lineage>
        <taxon>Bacteria</taxon>
        <taxon>Pseudomonadati</taxon>
        <taxon>Bacteroidota</taxon>
        <taxon>Sphingobacteriia</taxon>
        <taxon>Sphingobacteriales</taxon>
        <taxon>Sphingobacteriaceae</taxon>
        <taxon>Mucilaginibacter</taxon>
    </lineage>
</organism>
<dbReference type="Gene3D" id="3.30.240.20">
    <property type="entry name" value="bsu07140 like domains"/>
    <property type="match status" value="1"/>
</dbReference>